<accession>A0AAW5LQA2</accession>
<evidence type="ECO:0000259" key="2">
    <source>
        <dbReference type="PROSITE" id="PS51756"/>
    </source>
</evidence>
<dbReference type="PROSITE" id="PS51756">
    <property type="entry name" value="LXG"/>
    <property type="match status" value="1"/>
</dbReference>
<comment type="similarity">
    <text evidence="1">In the N-terminal section; belongs to the LXG family.</text>
</comment>
<feature type="domain" description="LXG" evidence="2">
    <location>
        <begin position="1"/>
        <end position="227"/>
    </location>
</feature>
<gene>
    <name evidence="3" type="ORF">NQD44_10645</name>
</gene>
<evidence type="ECO:0000256" key="1">
    <source>
        <dbReference type="ARBA" id="ARBA00034117"/>
    </source>
</evidence>
<dbReference type="RefSeq" id="WP_136581598.1">
    <property type="nucleotide sequence ID" value="NZ_CP039462.1"/>
</dbReference>
<dbReference type="EMBL" id="JANJPK010000039">
    <property type="protein sequence ID" value="MCR1233556.1"/>
    <property type="molecule type" value="Genomic_DNA"/>
</dbReference>
<protein>
    <submittedName>
        <fullName evidence="3">LXG domain-containing protein</fullName>
    </submittedName>
</protein>
<dbReference type="Pfam" id="PF04740">
    <property type="entry name" value="LXG"/>
    <property type="match status" value="1"/>
</dbReference>
<comment type="caution">
    <text evidence="3">The sequence shown here is derived from an EMBL/GenBank/DDBJ whole genome shotgun (WGS) entry which is preliminary data.</text>
</comment>
<evidence type="ECO:0000313" key="4">
    <source>
        <dbReference type="Proteomes" id="UP001206089"/>
    </source>
</evidence>
<sequence>MVKVNLVSMNTHISSVKAISGQRIASLQQVISSLGQFYSAGSLQGQAYDNAKSYAQSTLLPLLKAAILYEESLSEAVKRLPSDYRATEYLEGKSLDSDVLEAELARLESVGMRLERSIDRALEMARDYPDYEWHAHSMMRQLNQVIDRKNKVRRQLQALYAFNERSSSFFSGIGDLETQLSQGIVQIGSDMSNFSGSFPSGLSPVWVSKVNQKWNDRVKRMRDTSSPADFRKLEEREENGAKAVYQDVMQRIENGEEVTAEAVTAALSALQSLGISEVPETLLNKAKEFYNSDAGGYAISGGFTTVEEWLNTFLSGLDDSIPDSSDYWTVYSTGNGYWKNFHASFNSAGYSSALSQSTQNGVLKSLTSSLDIPFSNTGLTAINLSPVSSAFMGLDFAMNLQNENVGRAFLHTAVTTVATTIGVEVVTTGLVAASVGTGFASTVATGLLAMNPVGLAVVTTIGVGLAVNFAYNSNFLGVKDIVNDMGDRMTENLEDIGQALSSGWDSLTGAFGW</sequence>
<dbReference type="InterPro" id="IPR006829">
    <property type="entry name" value="LXG_dom"/>
</dbReference>
<proteinExistence type="inferred from homology"/>
<reference evidence="3" key="1">
    <citation type="submission" date="2022-07" db="EMBL/GenBank/DDBJ databases">
        <authorList>
            <person name="Peng Z."/>
        </authorList>
    </citation>
    <scope>NUCLEOTIDE SEQUENCE</scope>
    <source>
        <strain evidence="3">2022WUSS069</strain>
    </source>
</reference>
<dbReference type="Proteomes" id="UP001206089">
    <property type="component" value="Unassembled WGS sequence"/>
</dbReference>
<evidence type="ECO:0000313" key="3">
    <source>
        <dbReference type="EMBL" id="MCR1233556.1"/>
    </source>
</evidence>
<name>A0AAW5LQA2_STRSU</name>
<dbReference type="AlphaFoldDB" id="A0AAW5LQA2"/>
<organism evidence="3 4">
    <name type="scientific">Streptococcus suis</name>
    <dbReference type="NCBI Taxonomy" id="1307"/>
    <lineage>
        <taxon>Bacteria</taxon>
        <taxon>Bacillati</taxon>
        <taxon>Bacillota</taxon>
        <taxon>Bacilli</taxon>
        <taxon>Lactobacillales</taxon>
        <taxon>Streptococcaceae</taxon>
        <taxon>Streptococcus</taxon>
    </lineage>
</organism>